<comment type="caution">
    <text evidence="2">The sequence shown here is derived from an EMBL/GenBank/DDBJ whole genome shotgun (WGS) entry which is preliminary data.</text>
</comment>
<evidence type="ECO:0000256" key="1">
    <source>
        <dbReference type="SAM" id="SignalP"/>
    </source>
</evidence>
<dbReference type="Gene3D" id="1.25.40.10">
    <property type="entry name" value="Tetratricopeptide repeat domain"/>
    <property type="match status" value="2"/>
</dbReference>
<name>A0A5C6AGM6_9BACT</name>
<proteinExistence type="predicted"/>
<keyword evidence="3" id="KW-1185">Reference proteome</keyword>
<evidence type="ECO:0000313" key="3">
    <source>
        <dbReference type="Proteomes" id="UP000317421"/>
    </source>
</evidence>
<dbReference type="AlphaFoldDB" id="A0A5C6AGM6"/>
<dbReference type="RefSeq" id="WP_146441336.1">
    <property type="nucleotide sequence ID" value="NZ_SJPR01000001.1"/>
</dbReference>
<dbReference type="Proteomes" id="UP000317421">
    <property type="component" value="Unassembled WGS sequence"/>
</dbReference>
<organism evidence="2 3">
    <name type="scientific">Botrimarina colliarenosi</name>
    <dbReference type="NCBI Taxonomy" id="2528001"/>
    <lineage>
        <taxon>Bacteria</taxon>
        <taxon>Pseudomonadati</taxon>
        <taxon>Planctomycetota</taxon>
        <taxon>Planctomycetia</taxon>
        <taxon>Pirellulales</taxon>
        <taxon>Lacipirellulaceae</taxon>
        <taxon>Botrimarina</taxon>
    </lineage>
</organism>
<sequence precursor="true">MTGWRRWSALGLAGSLILCAAGLCAGELNAGELNADEGRRAEPVPQADAEVAAELSRSAQQALTAGDEAEAAHRLLSALRWDPGRLADYRQAVALLADLDIDAAVRHAAVLLREDPDFGADDVALLSRLAAAADKQDTVESAAYGAQFFQRLAETAGKSRQVAPWLLAGYWRDAGELYASADEVEAASAAFEKMQKLVLATPASVDSRGMRWEVVAGWHLKAEEPDRAAVAIEALARRGGETPELLTLRARLARQLGEALAAADHAWRAIEARDRGAEGDLSPYGIYLDAMRDVNQADHARQRLEERAKSRPDDWRLAIAVVDACRAADQSEQAWRFSGRVTQRLLERLPARDALLGVESDDDQGAGYEALADLTERRLDLALQLDRPGDWLAEAPAVADRLDGLFGVYDSILKAAQDPLFRRAASEWIAQSKSAVESTVETDANLKLAAGLDRAASLIAVDVGLPGDAVFFIRSTLQRALDAGADPLEIVEEFNYWLFDLKDRDADHAANELAQWGTENLLPRIDKGGAAPIAAARLRAELAWETSRQDFKDEALQEAAYDRAERWFDEAVALAPDDGGVATGSLFQALYAGRFDKAVTEGERTLQKWTKPDPEAGIDDERFELASVWTAAALLARDGAGDSGAGDHDRAVELLERVLDRSPEDPSALVTLGESDLTNPDHHARAARLARQVARLRPEWADPPALLGALADAEGRHAEAAEHFADAIRAIDAGAPLCPWQVEAIRAAHTAALQAAGRAEEAAAGAPAP</sequence>
<gene>
    <name evidence="2" type="ORF">Pla108_00570</name>
</gene>
<keyword evidence="1" id="KW-0732">Signal</keyword>
<dbReference type="OrthoDB" id="285014at2"/>
<reference evidence="2 3" key="1">
    <citation type="submission" date="2019-02" db="EMBL/GenBank/DDBJ databases">
        <title>Deep-cultivation of Planctomycetes and their phenomic and genomic characterization uncovers novel biology.</title>
        <authorList>
            <person name="Wiegand S."/>
            <person name="Jogler M."/>
            <person name="Boedeker C."/>
            <person name="Pinto D."/>
            <person name="Vollmers J."/>
            <person name="Rivas-Marin E."/>
            <person name="Kohn T."/>
            <person name="Peeters S.H."/>
            <person name="Heuer A."/>
            <person name="Rast P."/>
            <person name="Oberbeckmann S."/>
            <person name="Bunk B."/>
            <person name="Jeske O."/>
            <person name="Meyerdierks A."/>
            <person name="Storesund J.E."/>
            <person name="Kallscheuer N."/>
            <person name="Luecker S."/>
            <person name="Lage O.M."/>
            <person name="Pohl T."/>
            <person name="Merkel B.J."/>
            <person name="Hornburger P."/>
            <person name="Mueller R.-W."/>
            <person name="Bruemmer F."/>
            <person name="Labrenz M."/>
            <person name="Spormann A.M."/>
            <person name="Op Den Camp H."/>
            <person name="Overmann J."/>
            <person name="Amann R."/>
            <person name="Jetten M.S.M."/>
            <person name="Mascher T."/>
            <person name="Medema M.H."/>
            <person name="Devos D.P."/>
            <person name="Kaster A.-K."/>
            <person name="Ovreas L."/>
            <person name="Rohde M."/>
            <person name="Galperin M.Y."/>
            <person name="Jogler C."/>
        </authorList>
    </citation>
    <scope>NUCLEOTIDE SEQUENCE [LARGE SCALE GENOMIC DNA]</scope>
    <source>
        <strain evidence="2 3">Pla108</strain>
    </source>
</reference>
<protein>
    <submittedName>
        <fullName evidence="2">Uncharacterized protein</fullName>
    </submittedName>
</protein>
<accession>A0A5C6AGM6</accession>
<dbReference type="EMBL" id="SJPR01000001">
    <property type="protein sequence ID" value="TWT99124.1"/>
    <property type="molecule type" value="Genomic_DNA"/>
</dbReference>
<feature type="chain" id="PRO_5022813838" evidence="1">
    <location>
        <begin position="31"/>
        <end position="769"/>
    </location>
</feature>
<dbReference type="SUPFAM" id="SSF48452">
    <property type="entry name" value="TPR-like"/>
    <property type="match status" value="1"/>
</dbReference>
<feature type="signal peptide" evidence="1">
    <location>
        <begin position="1"/>
        <end position="30"/>
    </location>
</feature>
<dbReference type="InterPro" id="IPR011990">
    <property type="entry name" value="TPR-like_helical_dom_sf"/>
</dbReference>
<evidence type="ECO:0000313" key="2">
    <source>
        <dbReference type="EMBL" id="TWT99124.1"/>
    </source>
</evidence>